<evidence type="ECO:0000313" key="8">
    <source>
        <dbReference type="Proteomes" id="UP000190080"/>
    </source>
</evidence>
<evidence type="ECO:0000256" key="1">
    <source>
        <dbReference type="ARBA" id="ARBA00004141"/>
    </source>
</evidence>
<comment type="subcellular location">
    <subcellularLocation>
        <location evidence="1">Membrane</location>
        <topology evidence="1">Multi-pass membrane protein</topology>
    </subcellularLocation>
</comment>
<dbReference type="Gene3D" id="1.10.287.950">
    <property type="entry name" value="Methyl-accepting chemotaxis protein"/>
    <property type="match status" value="2"/>
</dbReference>
<dbReference type="GO" id="GO:0140359">
    <property type="term" value="F:ABC-type transporter activity"/>
    <property type="evidence" value="ECO:0007669"/>
    <property type="project" value="InterPro"/>
</dbReference>
<keyword evidence="4 5" id="KW-0472">Membrane</keyword>
<dbReference type="Pfam" id="PF12698">
    <property type="entry name" value="ABC2_membrane_3"/>
    <property type="match status" value="2"/>
</dbReference>
<dbReference type="Gene3D" id="3.40.1710.10">
    <property type="entry name" value="abc type-2 transporter like domain"/>
    <property type="match status" value="1"/>
</dbReference>
<evidence type="ECO:0000256" key="2">
    <source>
        <dbReference type="ARBA" id="ARBA00022692"/>
    </source>
</evidence>
<dbReference type="InterPro" id="IPR013525">
    <property type="entry name" value="ABC2_TM"/>
</dbReference>
<dbReference type="STRING" id="1450648.CLORY_15450"/>
<name>A0A1V4ISA8_9CLOT</name>
<comment type="caution">
    <text evidence="7">The sequence shown here is derived from an EMBL/GenBank/DDBJ whole genome shotgun (WGS) entry which is preliminary data.</text>
</comment>
<reference evidence="7 8" key="1">
    <citation type="submission" date="2017-03" db="EMBL/GenBank/DDBJ databases">
        <title>Genome sequence of Clostridium oryzae DSM 28571.</title>
        <authorList>
            <person name="Poehlein A."/>
            <person name="Daniel R."/>
        </authorList>
    </citation>
    <scope>NUCLEOTIDE SEQUENCE [LARGE SCALE GENOMIC DNA]</scope>
    <source>
        <strain evidence="7 8">DSM 28571</strain>
    </source>
</reference>
<dbReference type="InterPro" id="IPR017501">
    <property type="entry name" value="Phage_infect_YhgE_C"/>
</dbReference>
<gene>
    <name evidence="7" type="primary">smc_1</name>
    <name evidence="7" type="ORF">CLORY_15450</name>
</gene>
<organism evidence="7 8">
    <name type="scientific">Clostridium oryzae</name>
    <dbReference type="NCBI Taxonomy" id="1450648"/>
    <lineage>
        <taxon>Bacteria</taxon>
        <taxon>Bacillati</taxon>
        <taxon>Bacillota</taxon>
        <taxon>Clostridia</taxon>
        <taxon>Eubacteriales</taxon>
        <taxon>Clostridiaceae</taxon>
        <taxon>Clostridium</taxon>
    </lineage>
</organism>
<dbReference type="InterPro" id="IPR017500">
    <property type="entry name" value="Phage_infect_YhgE_N"/>
</dbReference>
<evidence type="ECO:0000256" key="5">
    <source>
        <dbReference type="SAM" id="Phobius"/>
    </source>
</evidence>
<evidence type="ECO:0000259" key="6">
    <source>
        <dbReference type="Pfam" id="PF12698"/>
    </source>
</evidence>
<dbReference type="NCBIfam" id="TIGR03062">
    <property type="entry name" value="pip_yhgE_Cterm"/>
    <property type="match status" value="1"/>
</dbReference>
<keyword evidence="2 5" id="KW-0812">Transmembrane</keyword>
<dbReference type="Proteomes" id="UP000190080">
    <property type="component" value="Unassembled WGS sequence"/>
</dbReference>
<keyword evidence="3 5" id="KW-1133">Transmembrane helix</keyword>
<feature type="transmembrane region" description="Helical" evidence="5">
    <location>
        <begin position="784"/>
        <end position="802"/>
    </location>
</feature>
<dbReference type="SUPFAM" id="SSF101967">
    <property type="entry name" value="Adhesin YadA, collagen-binding domain"/>
    <property type="match status" value="1"/>
</dbReference>
<feature type="transmembrane region" description="Helical" evidence="5">
    <location>
        <begin position="625"/>
        <end position="645"/>
    </location>
</feature>
<sequence>MNLFKICKDEFKSYFDKKIKIVALIAVIAIPLLYSFLYLKAYWDPYGSLKNYTVAIVNNDNGATLDDKKKNYGKDLVKKLKKNDDVGFKFVDRNTAENGINNNKYFAVIEIPSDFSEKIVNAKDGQAIAPVIKYVSNNKKNYIGTKISESVKEKILNKLKKSVSKEYGKTAFKTVYELRDGLKDASKGTDKLVDGTEKIIKGTGTFVTGTNSFKDGNVKLANGLDKLNSNVPKLSSGVKKLYKGSKDLSSGLNSLKNQVPSLKTGVDKLYNGSEELADGADQLNGGIDQLAVGVNKLYDGYENTLLPSVEKLQKGTSELSSSLNELDKGASRLNDPAGQLIEKSKDLNDNTKKLTDSVSQSSAAMTSVGQYIMTAAKTNPEVAKDPNVQKALQTLQGLQKNSADQGTQLKAYADGVDTYTKGVSEFAGNVQKTTSYIDKAAKGSSKLDKGMKKLNDGMKTKNSGSFRNGLSTLKKSMTTLQKGTGSLKKGSKALNGGIKRLDDKLPALSDGVGKLYNGSGQLSNGLSTLNNQVPALGTGIKKLVDGSNQLVSGSKKLADGSKKLNSSMKKLKNGENKLKKGLDKGVDKVNDNVKSSSSDLGNFIGNPVHVKDTNINPVNNYGSGLAPYFLPISLWIGAVIMLLILKIKISEYKEMNNLELTVGKYIPYAIIGIIQALALGAIVLLLGIKPASTLLLFGFLIVSALAFDAIIYNFINLFGIAGEAIAIVLLVLQLCSDAGTFPIETLPKFFRGINPFLPFTYTVEGIREVLYAANINMSIVAKDTLITLIFGLVSMVISVIFIRKGERVNEYIDKNLAA</sequence>
<proteinExistence type="predicted"/>
<dbReference type="EMBL" id="MZGV01000012">
    <property type="protein sequence ID" value="OPJ62921.1"/>
    <property type="molecule type" value="Genomic_DNA"/>
</dbReference>
<feature type="domain" description="ABC-2 type transporter transmembrane" evidence="6">
    <location>
        <begin position="24"/>
        <end position="162"/>
    </location>
</feature>
<evidence type="ECO:0000313" key="7">
    <source>
        <dbReference type="EMBL" id="OPJ62921.1"/>
    </source>
</evidence>
<feature type="transmembrane region" description="Helical" evidence="5">
    <location>
        <begin position="694"/>
        <end position="712"/>
    </location>
</feature>
<feature type="transmembrane region" description="Helical" evidence="5">
    <location>
        <begin position="665"/>
        <end position="688"/>
    </location>
</feature>
<feature type="transmembrane region" description="Helical" evidence="5">
    <location>
        <begin position="21"/>
        <end position="43"/>
    </location>
</feature>
<dbReference type="AlphaFoldDB" id="A0A1V4ISA8"/>
<dbReference type="InterPro" id="IPR023908">
    <property type="entry name" value="xxxLxxG_rpt"/>
</dbReference>
<dbReference type="PANTHER" id="PTHR43077">
    <property type="entry name" value="TRANSPORT PERMEASE YVFS-RELATED"/>
    <property type="match status" value="1"/>
</dbReference>
<dbReference type="OrthoDB" id="9811483at2"/>
<evidence type="ECO:0000256" key="3">
    <source>
        <dbReference type="ARBA" id="ARBA00022989"/>
    </source>
</evidence>
<keyword evidence="8" id="KW-1185">Reference proteome</keyword>
<dbReference type="InterPro" id="IPR011049">
    <property type="entry name" value="Serralysin-like_metalloprot_C"/>
</dbReference>
<dbReference type="GO" id="GO:0016020">
    <property type="term" value="C:membrane"/>
    <property type="evidence" value="ECO:0007669"/>
    <property type="project" value="UniProtKB-SubCell"/>
</dbReference>
<dbReference type="NCBIfam" id="TIGR03061">
    <property type="entry name" value="pip_yhgE_Nterm"/>
    <property type="match status" value="1"/>
</dbReference>
<dbReference type="RefSeq" id="WP_079422963.1">
    <property type="nucleotide sequence ID" value="NZ_MZGV01000012.1"/>
</dbReference>
<protein>
    <submittedName>
        <fullName evidence="7">Chromosome partition protein Smc</fullName>
    </submittedName>
</protein>
<dbReference type="NCBIfam" id="TIGR03057">
    <property type="entry name" value="xxxLxxG_by_4"/>
    <property type="match status" value="7"/>
</dbReference>
<dbReference type="PANTHER" id="PTHR43077:SF5">
    <property type="entry name" value="PHAGE INFECTION PROTEIN"/>
    <property type="match status" value="1"/>
</dbReference>
<dbReference type="InterPro" id="IPR051328">
    <property type="entry name" value="T7SS_ABC-Transporter"/>
</dbReference>
<evidence type="ECO:0000256" key="4">
    <source>
        <dbReference type="ARBA" id="ARBA00023136"/>
    </source>
</evidence>
<feature type="domain" description="ABC-2 type transporter transmembrane" evidence="6">
    <location>
        <begin position="539"/>
        <end position="799"/>
    </location>
</feature>
<accession>A0A1V4ISA8</accession>